<proteinExistence type="predicted"/>
<keyword evidence="1" id="KW-0732">Signal</keyword>
<dbReference type="EMBL" id="JACRUL010000004">
    <property type="protein sequence ID" value="MBC5843438.1"/>
    <property type="molecule type" value="Genomic_DNA"/>
</dbReference>
<dbReference type="RefSeq" id="WP_187017130.1">
    <property type="nucleotide sequence ID" value="NZ_JACRUK010000004.1"/>
</dbReference>
<sequence length="242" mass="27443">MKIKLLSTFVLLSSQLSFSQVIKGRVTFNKYAIPKVEVINASTKTLTLTDADGQFSITAKTNDILVFVSKQHQLKQLILSPAIFTNGQLIVEMMLKAEELKEVVITNMPSIKLSSDDKYEQTKIDQYTLEKAASSPKVQGVYTGTIVNGADINRIGEMIAGLFIKEKEPEKKETTEIIFKDFTKSHFDQNYFEKTLHLQPDKIGLFLEFCDADPRSKNIVKTQNILTVMDFLFEKNNSFKKL</sequence>
<gene>
    <name evidence="2" type="ORF">H8R25_03170</name>
</gene>
<feature type="chain" id="PRO_5037664058" description="CarboxypepD_reg-like domain-containing protein" evidence="1">
    <location>
        <begin position="20"/>
        <end position="242"/>
    </location>
</feature>
<comment type="caution">
    <text evidence="2">The sequence shown here is derived from an EMBL/GenBank/DDBJ whole genome shotgun (WGS) entry which is preliminary data.</text>
</comment>
<evidence type="ECO:0000313" key="3">
    <source>
        <dbReference type="Proteomes" id="UP000641454"/>
    </source>
</evidence>
<evidence type="ECO:0008006" key="4">
    <source>
        <dbReference type="Google" id="ProtNLM"/>
    </source>
</evidence>
<evidence type="ECO:0000313" key="2">
    <source>
        <dbReference type="EMBL" id="MBC5843438.1"/>
    </source>
</evidence>
<organism evidence="2 3">
    <name type="scientific">Flavobacterium muglaense</name>
    <dbReference type="NCBI Taxonomy" id="2764716"/>
    <lineage>
        <taxon>Bacteria</taxon>
        <taxon>Pseudomonadati</taxon>
        <taxon>Bacteroidota</taxon>
        <taxon>Flavobacteriia</taxon>
        <taxon>Flavobacteriales</taxon>
        <taxon>Flavobacteriaceae</taxon>
        <taxon>Flavobacterium</taxon>
    </lineage>
</organism>
<reference evidence="2 3" key="1">
    <citation type="submission" date="2020-08" db="EMBL/GenBank/DDBJ databases">
        <title>Description of novel Flavobacterium F-392 isolate.</title>
        <authorList>
            <person name="Saticioglu I.B."/>
            <person name="Duman M."/>
            <person name="Altun S."/>
        </authorList>
    </citation>
    <scope>NUCLEOTIDE SEQUENCE [LARGE SCALE GENOMIC DNA]</scope>
    <source>
        <strain evidence="2 3">F-392</strain>
    </source>
</reference>
<accession>A0A923MW92</accession>
<name>A0A923MW92_9FLAO</name>
<dbReference type="SUPFAM" id="SSF49464">
    <property type="entry name" value="Carboxypeptidase regulatory domain-like"/>
    <property type="match status" value="1"/>
</dbReference>
<dbReference type="AlphaFoldDB" id="A0A923MW92"/>
<protein>
    <recommendedName>
        <fullName evidence="4">CarboxypepD_reg-like domain-containing protein</fullName>
    </recommendedName>
</protein>
<keyword evidence="3" id="KW-1185">Reference proteome</keyword>
<feature type="signal peptide" evidence="1">
    <location>
        <begin position="1"/>
        <end position="19"/>
    </location>
</feature>
<dbReference type="Proteomes" id="UP000641454">
    <property type="component" value="Unassembled WGS sequence"/>
</dbReference>
<dbReference type="InterPro" id="IPR008969">
    <property type="entry name" value="CarboxyPept-like_regulatory"/>
</dbReference>
<evidence type="ECO:0000256" key="1">
    <source>
        <dbReference type="SAM" id="SignalP"/>
    </source>
</evidence>